<evidence type="ECO:0000313" key="3">
    <source>
        <dbReference type="Proteomes" id="UP000281406"/>
    </source>
</evidence>
<accession>A0A3N0Y8A8</accession>
<proteinExistence type="predicted"/>
<evidence type="ECO:0000313" key="2">
    <source>
        <dbReference type="EMBL" id="ROL42241.1"/>
    </source>
</evidence>
<gene>
    <name evidence="2" type="ORF">DPX16_7918</name>
</gene>
<feature type="region of interest" description="Disordered" evidence="1">
    <location>
        <begin position="14"/>
        <end position="76"/>
    </location>
</feature>
<evidence type="ECO:0000256" key="1">
    <source>
        <dbReference type="SAM" id="MobiDB-lite"/>
    </source>
</evidence>
<feature type="compositionally biased region" description="Basic residues" evidence="1">
    <location>
        <begin position="40"/>
        <end position="54"/>
    </location>
</feature>
<dbReference type="EMBL" id="RJVU01050164">
    <property type="protein sequence ID" value="ROL42241.1"/>
    <property type="molecule type" value="Genomic_DNA"/>
</dbReference>
<comment type="caution">
    <text evidence="2">The sequence shown here is derived from an EMBL/GenBank/DDBJ whole genome shotgun (WGS) entry which is preliminary data.</text>
</comment>
<sequence length="76" mass="8403">MRCLASLLVHLRRMPAADGPGFQTDSVQGGAKSPSEEAFKKHRTQHANRRRVASRKIGQPSHPSKRKAQSGEEREG</sequence>
<protein>
    <submittedName>
        <fullName evidence="2">Uncharacterized protein</fullName>
    </submittedName>
</protein>
<reference evidence="2 3" key="1">
    <citation type="submission" date="2018-10" db="EMBL/GenBank/DDBJ databases">
        <title>Genome assembly for a Yunnan-Guizhou Plateau 3E fish, Anabarilius grahami (Regan), and its evolutionary and genetic applications.</title>
        <authorList>
            <person name="Jiang W."/>
        </authorList>
    </citation>
    <scope>NUCLEOTIDE SEQUENCE [LARGE SCALE GENOMIC DNA]</scope>
    <source>
        <strain evidence="2">AG-KIZ</strain>
        <tissue evidence="2">Muscle</tissue>
    </source>
</reference>
<dbReference type="AlphaFoldDB" id="A0A3N0Y8A8"/>
<organism evidence="2 3">
    <name type="scientific">Anabarilius grahami</name>
    <name type="common">Kanglang fish</name>
    <name type="synonym">Barilius grahami</name>
    <dbReference type="NCBI Taxonomy" id="495550"/>
    <lineage>
        <taxon>Eukaryota</taxon>
        <taxon>Metazoa</taxon>
        <taxon>Chordata</taxon>
        <taxon>Craniata</taxon>
        <taxon>Vertebrata</taxon>
        <taxon>Euteleostomi</taxon>
        <taxon>Actinopterygii</taxon>
        <taxon>Neopterygii</taxon>
        <taxon>Teleostei</taxon>
        <taxon>Ostariophysi</taxon>
        <taxon>Cypriniformes</taxon>
        <taxon>Xenocyprididae</taxon>
        <taxon>Xenocypridinae</taxon>
        <taxon>Xenocypridinae incertae sedis</taxon>
        <taxon>Anabarilius</taxon>
    </lineage>
</organism>
<keyword evidence="3" id="KW-1185">Reference proteome</keyword>
<dbReference type="Proteomes" id="UP000281406">
    <property type="component" value="Unassembled WGS sequence"/>
</dbReference>
<name>A0A3N0Y8A8_ANAGA</name>